<dbReference type="RefSeq" id="XP_040744420.1">
    <property type="nucleotide sequence ID" value="XM_040883442.1"/>
</dbReference>
<comment type="caution">
    <text evidence="1">The sequence shown here is derived from an EMBL/GenBank/DDBJ whole genome shotgun (WGS) entry which is preliminary data.</text>
</comment>
<proteinExistence type="predicted"/>
<name>A0A1Y1WBC8_9FUNG</name>
<evidence type="ECO:0000313" key="1">
    <source>
        <dbReference type="EMBL" id="ORX70841.1"/>
    </source>
</evidence>
<dbReference type="GeneID" id="63800090"/>
<gene>
    <name evidence="1" type="ORF">DL89DRAFT_141288</name>
</gene>
<dbReference type="EMBL" id="MCFD01000005">
    <property type="protein sequence ID" value="ORX70841.1"/>
    <property type="molecule type" value="Genomic_DNA"/>
</dbReference>
<keyword evidence="2" id="KW-1185">Reference proteome</keyword>
<sequence>MYKNLLKQMRTAAGTKNPAKSLIEESLVSTYKRWTPEEDKLLIALRSVGNMSWKETAEAIKSSLSHTMQEQISVSAHPERTLTAAAEEGLEAQIRSKDPCVQIQASQARQGRAVDQKATTKGYAGCWSSLAHSISGSYTRSSQTRTTGQCTCRCTGYARSRCFLAACGAAMSTALCSD</sequence>
<reference evidence="1 2" key="1">
    <citation type="submission" date="2016-07" db="EMBL/GenBank/DDBJ databases">
        <title>Pervasive Adenine N6-methylation of Active Genes in Fungi.</title>
        <authorList>
            <consortium name="DOE Joint Genome Institute"/>
            <person name="Mondo S.J."/>
            <person name="Dannebaum R.O."/>
            <person name="Kuo R.C."/>
            <person name="Labutti K."/>
            <person name="Haridas S."/>
            <person name="Kuo A."/>
            <person name="Salamov A."/>
            <person name="Ahrendt S.R."/>
            <person name="Lipzen A."/>
            <person name="Sullivan W."/>
            <person name="Andreopoulos W.B."/>
            <person name="Clum A."/>
            <person name="Lindquist E."/>
            <person name="Daum C."/>
            <person name="Ramamoorthy G.K."/>
            <person name="Gryganskyi A."/>
            <person name="Culley D."/>
            <person name="Magnuson J.K."/>
            <person name="James T.Y."/>
            <person name="O'Malley M.A."/>
            <person name="Stajich J.E."/>
            <person name="Spatafora J.W."/>
            <person name="Visel A."/>
            <person name="Grigoriev I.V."/>
        </authorList>
    </citation>
    <scope>NUCLEOTIDE SEQUENCE [LARGE SCALE GENOMIC DNA]</scope>
    <source>
        <strain evidence="1 2">ATCC 12442</strain>
    </source>
</reference>
<organism evidence="1 2">
    <name type="scientific">Linderina pennispora</name>
    <dbReference type="NCBI Taxonomy" id="61395"/>
    <lineage>
        <taxon>Eukaryota</taxon>
        <taxon>Fungi</taxon>
        <taxon>Fungi incertae sedis</taxon>
        <taxon>Zoopagomycota</taxon>
        <taxon>Kickxellomycotina</taxon>
        <taxon>Kickxellomycetes</taxon>
        <taxon>Kickxellales</taxon>
        <taxon>Kickxellaceae</taxon>
        <taxon>Linderina</taxon>
    </lineage>
</organism>
<evidence type="ECO:0008006" key="3">
    <source>
        <dbReference type="Google" id="ProtNLM"/>
    </source>
</evidence>
<dbReference type="AlphaFoldDB" id="A0A1Y1WBC8"/>
<dbReference type="Proteomes" id="UP000193922">
    <property type="component" value="Unassembled WGS sequence"/>
</dbReference>
<accession>A0A1Y1WBC8</accession>
<evidence type="ECO:0000313" key="2">
    <source>
        <dbReference type="Proteomes" id="UP000193922"/>
    </source>
</evidence>
<protein>
    <recommendedName>
        <fullName evidence="3">Myb-like domain-containing protein</fullName>
    </recommendedName>
</protein>